<dbReference type="Gene3D" id="1.25.10.10">
    <property type="entry name" value="Leucine-rich Repeat Variant"/>
    <property type="match status" value="1"/>
</dbReference>
<evidence type="ECO:0000313" key="3">
    <source>
        <dbReference type="Proteomes" id="UP000717585"/>
    </source>
</evidence>
<keyword evidence="3" id="KW-1185">Reference proteome</keyword>
<gene>
    <name evidence="2" type="ORF">J8273_7115</name>
</gene>
<dbReference type="InterPro" id="IPR016024">
    <property type="entry name" value="ARM-type_fold"/>
</dbReference>
<proteinExistence type="predicted"/>
<accession>A0A8J6AQ23</accession>
<protein>
    <recommendedName>
        <fullName evidence="4">Sister chromatid cohesion protein</fullName>
    </recommendedName>
</protein>
<feature type="compositionally biased region" description="Basic residues" evidence="1">
    <location>
        <begin position="1401"/>
        <end position="1410"/>
    </location>
</feature>
<dbReference type="Proteomes" id="UP000717585">
    <property type="component" value="Unassembled WGS sequence"/>
</dbReference>
<dbReference type="EMBL" id="JAHDYR010000062">
    <property type="protein sequence ID" value="KAG9390856.1"/>
    <property type="molecule type" value="Genomic_DNA"/>
</dbReference>
<evidence type="ECO:0008006" key="4">
    <source>
        <dbReference type="Google" id="ProtNLM"/>
    </source>
</evidence>
<name>A0A8J6AQ23_9EUKA</name>
<evidence type="ECO:0000313" key="2">
    <source>
        <dbReference type="EMBL" id="KAG9390856.1"/>
    </source>
</evidence>
<feature type="region of interest" description="Disordered" evidence="1">
    <location>
        <begin position="1401"/>
        <end position="1435"/>
    </location>
</feature>
<dbReference type="InterPro" id="IPR011989">
    <property type="entry name" value="ARM-like"/>
</dbReference>
<dbReference type="SUPFAM" id="SSF48371">
    <property type="entry name" value="ARM repeat"/>
    <property type="match status" value="1"/>
</dbReference>
<reference evidence="2" key="1">
    <citation type="submission" date="2021-05" db="EMBL/GenBank/DDBJ databases">
        <title>A free-living protist that lacks canonical eukaryotic 1 DNA replication and segregation systems.</title>
        <authorList>
            <person name="Salas-Leiva D.E."/>
            <person name="Tromer E.C."/>
            <person name="Curtis B.A."/>
            <person name="Jerlstrom-Hultqvist J."/>
            <person name="Kolisko M."/>
            <person name="Yi Z."/>
            <person name="Salas-Leiva J.S."/>
            <person name="Gallot-Lavallee L."/>
            <person name="Kops G.J.P.L."/>
            <person name="Archibald J.M."/>
            <person name="Simpson A.G.B."/>
            <person name="Roger A.J."/>
        </authorList>
    </citation>
    <scope>NUCLEOTIDE SEQUENCE</scope>
    <source>
        <strain evidence="2">BICM</strain>
    </source>
</reference>
<organism evidence="2 3">
    <name type="scientific">Carpediemonas membranifera</name>
    <dbReference type="NCBI Taxonomy" id="201153"/>
    <lineage>
        <taxon>Eukaryota</taxon>
        <taxon>Metamonada</taxon>
        <taxon>Carpediemonas-like organisms</taxon>
        <taxon>Carpediemonas</taxon>
    </lineage>
</organism>
<comment type="caution">
    <text evidence="2">The sequence shown here is derived from an EMBL/GenBank/DDBJ whole genome shotgun (WGS) entry which is preliminary data.</text>
</comment>
<sequence>MVTSGHEATSTVVDAITVIDELDFKCLNPSGIRSAQSSLQRVENYLTTEKVTATPEIHDRLADIYSRYKMLVDRLATDASSPQLTSSPKHQPVLELSEFASNQLLAIHLALDVSACAVTLADLCFREELASSVPDDLCHLAVLVFRHALTTVLAPSTNKDVSTSNAVIAGVSSRVALLLLGLAKVTPGMSESTTETLAYNLMSKDTLFRGDAPLADASFAAVKTLCSLREHVPTFSLEDMAQQLAHQVPMIAQGTKKGSITLLPQVKVRPLSFLALELYTASPPDTTPDTIHAHVKEVNRCLHTVVMAGLAHRSLVLELCEDLEAIVLVGPSFPGAIDALSCIIQTCHAVVNAALQGKTLPMESGDVKDALKTAVSAISRVALFICSQGPSLDALQPPREVSDGTQSQVMEGQQCVCGQWVDTDEEASQSRLSIVCDRCGRPMHAACVKAGQPPVACLYCYLEEHDLTPTLAPCAAFTDTAVNAARSVRYLALRMRHCQPAHSGAIELLAARALDATVQGDREATNPKLVPPSDAFIFRDARQCSTFSRSQASQPVEAPTPFTMTKMLHSVAWRHYLATHPLFARQTPKLAETLQKLLQPSRQDSAVGKATIRIDVFRTIKVMIQTGIAGQSQDLILILNECLRDAAATIREAALDLISTLDLGFVNQTVSISNLLFDLLVTDKAISVRRSAFSIAARVVRELPNEMGTYSLMNTLLTHTTDDEGVQRQQLIEIGGLLLDGPDTPVAVLEVLQRTLAVVKRGSDDQLSWKPMATSMSRALDRFPKTKRESPHAALDRMVRWACEVIEASCVTNPDAEVFIGKETELVGINQSVVGSLGILYLVSLVHPESVLPAVDTVAAIIAPKDPLSDDKRATFKRVDTLLGHARTVALAIAATIAPTINSLDQSGDLLDTLTTQALLLSDSCASSLLYAVSEFFAAVIPLPTAPVAARLFWHRNYIHFRQRGPNLHGNMLGMRYLFLASLPFVYAPIHRFLAPTELTGDDEASFDALDDLPEDNGDFPVHLARLILDCLDTPDLTRGEIINIHRALAAVSFALPPQHAVVNQARGIALQSKNVADAYPWIRAFSIYLRTYRARFLSGGSTEADNDAAHMQVDIYASHLPRLCRVVDNNVRREAIVSLVEATLLGDVFPRVAFPSLAVAESDANIAINGPAKAAVTYLLEKHSEECLRQFPKACLIAISTPTANFNLLYKRCRPTANTIAAIKERRAMLLSCLRVPMVSGIDPNAAAVYAGRVCRVLCAMHLETTDEVLVLIDAVNREVIPVVDATISPIFKRDSIDWSDPAVVSRVNKVMFAGFLLLLQRMLREKYHITKEKLAAYDPSAEKATAAKLGMVDMAPLTAFGEVIKTGDISAIGTRVHEILNADDNVYLSAVFKKQKQTKARAKTAMKRKAVERVQPKRGKRANNGDSDSDYVE</sequence>
<evidence type="ECO:0000256" key="1">
    <source>
        <dbReference type="SAM" id="MobiDB-lite"/>
    </source>
</evidence>